<sequence length="74" mass="8245">MTSNPMVCLTKSFGPTSGALMLRVYSLRNKLRLGCSKRWRRCLLLQPAVSGIVKDCIGILKAIEVLSSIFYILI</sequence>
<dbReference type="Proteomes" id="UP000827976">
    <property type="component" value="Chromosome 4"/>
</dbReference>
<evidence type="ECO:0000313" key="2">
    <source>
        <dbReference type="Proteomes" id="UP000827976"/>
    </source>
</evidence>
<name>A0ACB7WC32_DIOAL</name>
<organism evidence="1 2">
    <name type="scientific">Dioscorea alata</name>
    <name type="common">Purple yam</name>
    <dbReference type="NCBI Taxonomy" id="55571"/>
    <lineage>
        <taxon>Eukaryota</taxon>
        <taxon>Viridiplantae</taxon>
        <taxon>Streptophyta</taxon>
        <taxon>Embryophyta</taxon>
        <taxon>Tracheophyta</taxon>
        <taxon>Spermatophyta</taxon>
        <taxon>Magnoliopsida</taxon>
        <taxon>Liliopsida</taxon>
        <taxon>Dioscoreales</taxon>
        <taxon>Dioscoreaceae</taxon>
        <taxon>Dioscorea</taxon>
    </lineage>
</organism>
<accession>A0ACB7WC32</accession>
<gene>
    <name evidence="1" type="ORF">IHE45_04G034800</name>
</gene>
<protein>
    <submittedName>
        <fullName evidence="1">Uncharacterized protein</fullName>
    </submittedName>
</protein>
<proteinExistence type="predicted"/>
<keyword evidence="2" id="KW-1185">Reference proteome</keyword>
<comment type="caution">
    <text evidence="1">The sequence shown here is derived from an EMBL/GenBank/DDBJ whole genome shotgun (WGS) entry which is preliminary data.</text>
</comment>
<evidence type="ECO:0000313" key="1">
    <source>
        <dbReference type="EMBL" id="KAH7685369.1"/>
    </source>
</evidence>
<reference evidence="2" key="1">
    <citation type="journal article" date="2022" name="Nat. Commun.">
        <title>Chromosome evolution and the genetic basis of agronomically important traits in greater yam.</title>
        <authorList>
            <person name="Bredeson J.V."/>
            <person name="Lyons J.B."/>
            <person name="Oniyinde I.O."/>
            <person name="Okereke N.R."/>
            <person name="Kolade O."/>
            <person name="Nnabue I."/>
            <person name="Nwadili C.O."/>
            <person name="Hribova E."/>
            <person name="Parker M."/>
            <person name="Nwogha J."/>
            <person name="Shu S."/>
            <person name="Carlson J."/>
            <person name="Kariba R."/>
            <person name="Muthemba S."/>
            <person name="Knop K."/>
            <person name="Barton G.J."/>
            <person name="Sherwood A.V."/>
            <person name="Lopez-Montes A."/>
            <person name="Asiedu R."/>
            <person name="Jamnadass R."/>
            <person name="Muchugi A."/>
            <person name="Goodstein D."/>
            <person name="Egesi C.N."/>
            <person name="Featherston J."/>
            <person name="Asfaw A."/>
            <person name="Simpson G.G."/>
            <person name="Dolezel J."/>
            <person name="Hendre P.S."/>
            <person name="Van Deynze A."/>
            <person name="Kumar P.L."/>
            <person name="Obidiegwu J.E."/>
            <person name="Bhattacharjee R."/>
            <person name="Rokhsar D.S."/>
        </authorList>
    </citation>
    <scope>NUCLEOTIDE SEQUENCE [LARGE SCALE GENOMIC DNA]</scope>
    <source>
        <strain evidence="2">cv. TDa95/00328</strain>
    </source>
</reference>
<dbReference type="EMBL" id="CM037014">
    <property type="protein sequence ID" value="KAH7685369.1"/>
    <property type="molecule type" value="Genomic_DNA"/>
</dbReference>